<proteinExistence type="predicted"/>
<reference evidence="3" key="5">
    <citation type="submission" date="2015-06" db="UniProtKB">
        <authorList>
            <consortium name="EnsemblFungi"/>
        </authorList>
    </citation>
    <scope>IDENTIFICATION</scope>
    <source>
        <strain evidence="3">ATCC 64411</strain>
    </source>
</reference>
<evidence type="ECO:0000313" key="4">
    <source>
        <dbReference type="Proteomes" id="UP000011715"/>
    </source>
</evidence>
<dbReference type="VEuPathDB" id="FungiDB:MAPG_08792"/>
<feature type="region of interest" description="Disordered" evidence="1">
    <location>
        <begin position="1"/>
        <end position="20"/>
    </location>
</feature>
<reference evidence="3" key="4">
    <citation type="journal article" date="2015" name="G3 (Bethesda)">
        <title>Genome sequences of three phytopathogenic species of the Magnaporthaceae family of fungi.</title>
        <authorList>
            <person name="Okagaki L.H."/>
            <person name="Nunes C.C."/>
            <person name="Sailsbery J."/>
            <person name="Clay B."/>
            <person name="Brown D."/>
            <person name="John T."/>
            <person name="Oh Y."/>
            <person name="Young N."/>
            <person name="Fitzgerald M."/>
            <person name="Haas B.J."/>
            <person name="Zeng Q."/>
            <person name="Young S."/>
            <person name="Adiconis X."/>
            <person name="Fan L."/>
            <person name="Levin J.Z."/>
            <person name="Mitchell T.K."/>
            <person name="Okubara P.A."/>
            <person name="Farman M.L."/>
            <person name="Kohn L.M."/>
            <person name="Birren B."/>
            <person name="Ma L.-J."/>
            <person name="Dean R.A."/>
        </authorList>
    </citation>
    <scope>NUCLEOTIDE SEQUENCE</scope>
    <source>
        <strain evidence="3">ATCC 64411 / 73-15</strain>
    </source>
</reference>
<dbReference type="EnsemblFungi" id="MAPG_08792T0">
    <property type="protein sequence ID" value="MAPG_08792T0"/>
    <property type="gene ID" value="MAPG_08792"/>
</dbReference>
<organism evidence="3 4">
    <name type="scientific">Magnaporthiopsis poae (strain ATCC 64411 / 73-15)</name>
    <name type="common">Kentucky bluegrass fungus</name>
    <name type="synonym">Magnaporthe poae</name>
    <dbReference type="NCBI Taxonomy" id="644358"/>
    <lineage>
        <taxon>Eukaryota</taxon>
        <taxon>Fungi</taxon>
        <taxon>Dikarya</taxon>
        <taxon>Ascomycota</taxon>
        <taxon>Pezizomycotina</taxon>
        <taxon>Sordariomycetes</taxon>
        <taxon>Sordariomycetidae</taxon>
        <taxon>Magnaporthales</taxon>
        <taxon>Magnaporthaceae</taxon>
        <taxon>Magnaporthiopsis</taxon>
    </lineage>
</organism>
<gene>
    <name evidence="2" type="ORF">MAPG_08792</name>
</gene>
<evidence type="ECO:0000313" key="3">
    <source>
        <dbReference type="EnsemblFungi" id="MAPG_08792T0"/>
    </source>
</evidence>
<feature type="region of interest" description="Disordered" evidence="1">
    <location>
        <begin position="39"/>
        <end position="61"/>
    </location>
</feature>
<accession>A0A0C4E895</accession>
<evidence type="ECO:0000313" key="2">
    <source>
        <dbReference type="EMBL" id="KLU89823.1"/>
    </source>
</evidence>
<name>A0A0C4E895_MAGP6</name>
<reference evidence="4" key="2">
    <citation type="submission" date="2010-05" db="EMBL/GenBank/DDBJ databases">
        <title>The genome sequence of Magnaporthe poae strain ATCC 64411.</title>
        <authorList>
            <person name="Ma L.-J."/>
            <person name="Dead R."/>
            <person name="Young S."/>
            <person name="Zeng Q."/>
            <person name="Koehrsen M."/>
            <person name="Alvarado L."/>
            <person name="Berlin A."/>
            <person name="Chapman S.B."/>
            <person name="Chen Z."/>
            <person name="Freedman E."/>
            <person name="Gellesch M."/>
            <person name="Goldberg J."/>
            <person name="Griggs A."/>
            <person name="Gujja S."/>
            <person name="Heilman E.R."/>
            <person name="Heiman D."/>
            <person name="Hepburn T."/>
            <person name="Howarth C."/>
            <person name="Jen D."/>
            <person name="Larson L."/>
            <person name="Mehta T."/>
            <person name="Neiman D."/>
            <person name="Pearson M."/>
            <person name="Roberts A."/>
            <person name="Saif S."/>
            <person name="Shea T."/>
            <person name="Shenoy N."/>
            <person name="Sisk P."/>
            <person name="Stolte C."/>
            <person name="Sykes S."/>
            <person name="Walk T."/>
            <person name="White J."/>
            <person name="Yandava C."/>
            <person name="Haas B."/>
            <person name="Nusbaum C."/>
            <person name="Birren B."/>
        </authorList>
    </citation>
    <scope>NUCLEOTIDE SEQUENCE [LARGE SCALE GENOMIC DNA]</scope>
    <source>
        <strain evidence="4">ATCC 64411 / 73-15</strain>
    </source>
</reference>
<reference evidence="2" key="1">
    <citation type="submission" date="2010-05" db="EMBL/GenBank/DDBJ databases">
        <title>The Genome Sequence of Magnaporthe poae strain ATCC 64411.</title>
        <authorList>
            <consortium name="The Broad Institute Genome Sequencing Platform"/>
            <consortium name="Broad Institute Genome Sequencing Center for Infectious Disease"/>
            <person name="Ma L.-J."/>
            <person name="Dead R."/>
            <person name="Young S."/>
            <person name="Zeng Q."/>
            <person name="Koehrsen M."/>
            <person name="Alvarado L."/>
            <person name="Berlin A."/>
            <person name="Chapman S.B."/>
            <person name="Chen Z."/>
            <person name="Freedman E."/>
            <person name="Gellesch M."/>
            <person name="Goldberg J."/>
            <person name="Griggs A."/>
            <person name="Gujja S."/>
            <person name="Heilman E.R."/>
            <person name="Heiman D."/>
            <person name="Hepburn T."/>
            <person name="Howarth C."/>
            <person name="Jen D."/>
            <person name="Larson L."/>
            <person name="Mehta T."/>
            <person name="Neiman D."/>
            <person name="Pearson M."/>
            <person name="Roberts A."/>
            <person name="Saif S."/>
            <person name="Shea T."/>
            <person name="Shenoy N."/>
            <person name="Sisk P."/>
            <person name="Stolte C."/>
            <person name="Sykes S."/>
            <person name="Walk T."/>
            <person name="White J."/>
            <person name="Yandava C."/>
            <person name="Haas B."/>
            <person name="Nusbaum C."/>
            <person name="Birren B."/>
        </authorList>
    </citation>
    <scope>NUCLEOTIDE SEQUENCE</scope>
    <source>
        <strain evidence="2">ATCC 64411</strain>
    </source>
</reference>
<dbReference type="Proteomes" id="UP000011715">
    <property type="component" value="Unassembled WGS sequence"/>
</dbReference>
<evidence type="ECO:0000256" key="1">
    <source>
        <dbReference type="SAM" id="MobiDB-lite"/>
    </source>
</evidence>
<dbReference type="EMBL" id="GL876973">
    <property type="protein sequence ID" value="KLU89823.1"/>
    <property type="molecule type" value="Genomic_DNA"/>
</dbReference>
<protein>
    <submittedName>
        <fullName evidence="2 3">Uncharacterized protein</fullName>
    </submittedName>
</protein>
<sequence>MHNSAMSGSRHGRSHEIPAARRSARPYFCCSRKNGFRKSKCRNKPPSRIKSAPASSTARAKIGVESRGLSAGLPRLRGAIAKKASVDWDLSNVARPVIRDVLLTSSIDVPLRRITASLEEHGEANKHKKRAAAQP</sequence>
<reference evidence="2" key="3">
    <citation type="submission" date="2011-03" db="EMBL/GenBank/DDBJ databases">
        <title>Annotation of Magnaporthe poae ATCC 64411.</title>
        <authorList>
            <person name="Ma L.-J."/>
            <person name="Dead R."/>
            <person name="Young S.K."/>
            <person name="Zeng Q."/>
            <person name="Gargeya S."/>
            <person name="Fitzgerald M."/>
            <person name="Haas B."/>
            <person name="Abouelleil A."/>
            <person name="Alvarado L."/>
            <person name="Arachchi H.M."/>
            <person name="Berlin A."/>
            <person name="Brown A."/>
            <person name="Chapman S.B."/>
            <person name="Chen Z."/>
            <person name="Dunbar C."/>
            <person name="Freedman E."/>
            <person name="Gearin G."/>
            <person name="Gellesch M."/>
            <person name="Goldberg J."/>
            <person name="Griggs A."/>
            <person name="Gujja S."/>
            <person name="Heiman D."/>
            <person name="Howarth C."/>
            <person name="Larson L."/>
            <person name="Lui A."/>
            <person name="MacDonald P.J.P."/>
            <person name="Mehta T."/>
            <person name="Montmayeur A."/>
            <person name="Murphy C."/>
            <person name="Neiman D."/>
            <person name="Pearson M."/>
            <person name="Priest M."/>
            <person name="Roberts A."/>
            <person name="Saif S."/>
            <person name="Shea T."/>
            <person name="Shenoy N."/>
            <person name="Sisk P."/>
            <person name="Stolte C."/>
            <person name="Sykes S."/>
            <person name="Yandava C."/>
            <person name="Wortman J."/>
            <person name="Nusbaum C."/>
            <person name="Birren B."/>
        </authorList>
    </citation>
    <scope>NUCLEOTIDE SEQUENCE</scope>
    <source>
        <strain evidence="2">ATCC 64411</strain>
    </source>
</reference>
<dbReference type="EMBL" id="ADBL01002142">
    <property type="status" value="NOT_ANNOTATED_CDS"/>
    <property type="molecule type" value="Genomic_DNA"/>
</dbReference>
<dbReference type="AlphaFoldDB" id="A0A0C4E895"/>
<keyword evidence="4" id="KW-1185">Reference proteome</keyword>